<organism evidence="3 4">
    <name type="scientific">Niastella yeongjuensis</name>
    <dbReference type="NCBI Taxonomy" id="354355"/>
    <lineage>
        <taxon>Bacteria</taxon>
        <taxon>Pseudomonadati</taxon>
        <taxon>Bacteroidota</taxon>
        <taxon>Chitinophagia</taxon>
        <taxon>Chitinophagales</taxon>
        <taxon>Chitinophagaceae</taxon>
        <taxon>Niastella</taxon>
    </lineage>
</organism>
<dbReference type="InterPro" id="IPR037165">
    <property type="entry name" value="AldOxase/xan_DH_Mopterin-bd_sf"/>
</dbReference>
<protein>
    <submittedName>
        <fullName evidence="3">Twin-arginine translocation pathway signal protein</fullName>
    </submittedName>
</protein>
<dbReference type="InterPro" id="IPR000674">
    <property type="entry name" value="Ald_Oxase/Xan_DH_a/b"/>
</dbReference>
<dbReference type="InterPro" id="IPR052516">
    <property type="entry name" value="N-heterocyclic_Hydroxylase"/>
</dbReference>
<evidence type="ECO:0000259" key="2">
    <source>
        <dbReference type="SMART" id="SM01008"/>
    </source>
</evidence>
<accession>A0A1V9E453</accession>
<dbReference type="InterPro" id="IPR046867">
    <property type="entry name" value="AldOxase/xan_DH_MoCoBD2"/>
</dbReference>
<dbReference type="Pfam" id="PF20256">
    <property type="entry name" value="MoCoBD_2"/>
    <property type="match status" value="2"/>
</dbReference>
<dbReference type="STRING" id="354355.SAMN05660816_04125"/>
<dbReference type="EMBL" id="LVXG01000067">
    <property type="protein sequence ID" value="OQP40841.1"/>
    <property type="molecule type" value="Genomic_DNA"/>
</dbReference>
<evidence type="ECO:0000256" key="1">
    <source>
        <dbReference type="SAM" id="Phobius"/>
    </source>
</evidence>
<dbReference type="Proteomes" id="UP000192610">
    <property type="component" value="Unassembled WGS sequence"/>
</dbReference>
<name>A0A1V9E453_9BACT</name>
<keyword evidence="1" id="KW-0472">Membrane</keyword>
<dbReference type="InterPro" id="IPR012368">
    <property type="entry name" value="OxRdtase_Mopterin-bd_su_IorB"/>
</dbReference>
<dbReference type="InterPro" id="IPR006311">
    <property type="entry name" value="TAT_signal"/>
</dbReference>
<evidence type="ECO:0000313" key="3">
    <source>
        <dbReference type="EMBL" id="OQP40841.1"/>
    </source>
</evidence>
<dbReference type="PROSITE" id="PS51318">
    <property type="entry name" value="TAT"/>
    <property type="match status" value="1"/>
</dbReference>
<dbReference type="AlphaFoldDB" id="A0A1V9E453"/>
<keyword evidence="1" id="KW-1133">Transmembrane helix</keyword>
<feature type="transmembrane region" description="Helical" evidence="1">
    <location>
        <begin position="12"/>
        <end position="33"/>
    </location>
</feature>
<dbReference type="PANTHER" id="PTHR47495:SF2">
    <property type="entry name" value="ALDEHYDE DEHYDROGENASE"/>
    <property type="match status" value="1"/>
</dbReference>
<dbReference type="SUPFAM" id="SSF56003">
    <property type="entry name" value="Molybdenum cofactor-binding domain"/>
    <property type="match status" value="2"/>
</dbReference>
<dbReference type="PANTHER" id="PTHR47495">
    <property type="entry name" value="ALDEHYDE DEHYDROGENASE"/>
    <property type="match status" value="1"/>
</dbReference>
<dbReference type="Gene3D" id="3.30.365.10">
    <property type="entry name" value="Aldehyde oxidase/xanthine dehydrogenase, molybdopterin binding domain"/>
    <property type="match status" value="4"/>
</dbReference>
<keyword evidence="4" id="KW-1185">Reference proteome</keyword>
<evidence type="ECO:0000313" key="4">
    <source>
        <dbReference type="Proteomes" id="UP000192610"/>
    </source>
</evidence>
<comment type="caution">
    <text evidence="3">The sequence shown here is derived from an EMBL/GenBank/DDBJ whole genome shotgun (WGS) entry which is preliminary data.</text>
</comment>
<dbReference type="Gene3D" id="3.90.1170.50">
    <property type="entry name" value="Aldehyde oxidase/xanthine dehydrogenase, a/b hammerhead"/>
    <property type="match status" value="1"/>
</dbReference>
<dbReference type="SMART" id="SM01008">
    <property type="entry name" value="Ald_Xan_dh_C"/>
    <property type="match status" value="1"/>
</dbReference>
<proteinExistence type="predicted"/>
<sequence length="721" mass="78374">MSNAQLIDRRKFIRSTALAAGGLIIAFNVPAGIRTRGVVKEPVLFAPNAFLRIGSDNSVKIILSHCEMGQGIWTSLSMLIAEELDADWKSLQVEHAPADIAYYHTVYATQRTGGSSSLNSEFDRYRKAGATARYLLVQAAANRWKVAPDDCQTANGYVVSGDKKISYGELVTDAMALPAPADIPLKDPKDWKIIGGKIKRLDTQEKIKGTAVFGMDIHFPDLLTVMVARVPVNGATVTGYDEAAALAVPGVRQVVKIPTGVAVLADDFWSAKKGRQALKVQWDLGAAANISSDSLFTEMKARADKGGIVATEEGNVAELFKQSVTKVEVEYFQPFLAQSPMEPLNCTVKLSADKCEIWTGTQTQTDDQHAASEITGLPISQVFIHTCFLGGSFGRRNITRSDFVREAVEVAKASGKLVKTVWTREDDIQGGRYRPAFLHRFKVGLDANGMPVSWDQISVGQSVMTGGPFEKIAVVNGVDTFSIEGMQAVPFIKALKNKKIAVNTPDWPIMIDNWRAVGMSHTIFAMESLIDEMAYAAKKDPVAYRRLLYKDDARLLKVLDLAAEKSSWGTPLPKDHGRGIAAFKACGSYVALVAEVSVPKNGMVKVHKVTCVVDCGTAIQPDGVVAQMEGSVGYGLSAALYSEITFKNGQVQQKNFYNYPILRMNEMPEVNTYIVPGNEPPGGIGEASVGQMMPALTNAMFAVTGKRIRNLPIYKMKMGNA</sequence>
<dbReference type="GO" id="GO:0016491">
    <property type="term" value="F:oxidoreductase activity"/>
    <property type="evidence" value="ECO:0007669"/>
    <property type="project" value="InterPro"/>
</dbReference>
<keyword evidence="1" id="KW-0812">Transmembrane</keyword>
<dbReference type="RefSeq" id="WP_081203823.1">
    <property type="nucleotide sequence ID" value="NZ_FOCZ01000007.1"/>
</dbReference>
<dbReference type="Pfam" id="PF02738">
    <property type="entry name" value="MoCoBD_1"/>
    <property type="match status" value="1"/>
</dbReference>
<reference evidence="4" key="1">
    <citation type="submission" date="2016-04" db="EMBL/GenBank/DDBJ databases">
        <authorList>
            <person name="Chen L."/>
            <person name="Zhuang W."/>
            <person name="Wang G."/>
        </authorList>
    </citation>
    <scope>NUCLEOTIDE SEQUENCE [LARGE SCALE GENOMIC DNA]</scope>
    <source>
        <strain evidence="4">17621</strain>
    </source>
</reference>
<dbReference type="PIRSF" id="PIRSF036389">
    <property type="entry name" value="IOR_B"/>
    <property type="match status" value="1"/>
</dbReference>
<dbReference type="InterPro" id="IPR008274">
    <property type="entry name" value="AldOxase/xan_DH_MoCoBD1"/>
</dbReference>
<feature type="domain" description="Aldehyde oxidase/xanthine dehydrogenase a/b hammerhead" evidence="2">
    <location>
        <begin position="208"/>
        <end position="286"/>
    </location>
</feature>
<gene>
    <name evidence="3" type="ORF">A4H97_14630</name>
</gene>
<dbReference type="OrthoDB" id="605889at2"/>